<dbReference type="InterPro" id="IPR036901">
    <property type="entry name" value="Asp/Orn_carbamoylTrfase_sf"/>
</dbReference>
<comment type="pathway">
    <text evidence="2">Amino-acid biosynthesis; L-arginine biosynthesis; L-arginine from L-ornithine and carbamoyl phosphate: step 1/3.</text>
</comment>
<dbReference type="PANTHER" id="PTHR45753">
    <property type="entry name" value="ORNITHINE CARBAMOYLTRANSFERASE, MITOCHONDRIAL"/>
    <property type="match status" value="1"/>
</dbReference>
<gene>
    <name evidence="10" type="primary">argF</name>
    <name evidence="10" type="ORF">N5W20_08590</name>
</gene>
<evidence type="ECO:0000313" key="10">
    <source>
        <dbReference type="EMBL" id="UYH51132.1"/>
    </source>
</evidence>
<dbReference type="Gene3D" id="3.40.50.1370">
    <property type="entry name" value="Aspartate/ornithine carbamoyltransferase"/>
    <property type="match status" value="2"/>
</dbReference>
<feature type="binding site" evidence="7">
    <location>
        <begin position="145"/>
        <end position="148"/>
    </location>
    <ligand>
        <name>carbamoyl phosphate</name>
        <dbReference type="ChEBI" id="CHEBI:58228"/>
    </ligand>
</feature>
<dbReference type="EC" id="2.1.3.3" evidence="4 7"/>
<dbReference type="InterPro" id="IPR006132">
    <property type="entry name" value="Asp/Orn_carbamoyltranf_P-bd"/>
</dbReference>
<keyword evidence="7" id="KW-0963">Cytoplasm</keyword>
<feature type="binding site" evidence="7">
    <location>
        <position position="303"/>
    </location>
    <ligand>
        <name>carbamoyl phosphate</name>
        <dbReference type="ChEBI" id="CHEBI:58228"/>
    </ligand>
</feature>
<dbReference type="Proteomes" id="UP001163831">
    <property type="component" value="Chromosome"/>
</dbReference>
<dbReference type="InterPro" id="IPR002292">
    <property type="entry name" value="Orn/put_carbamltrans"/>
</dbReference>
<feature type="binding site" evidence="7">
    <location>
        <position position="236"/>
    </location>
    <ligand>
        <name>L-ornithine</name>
        <dbReference type="ChEBI" id="CHEBI:46911"/>
    </ligand>
</feature>
<dbReference type="InterPro" id="IPR006130">
    <property type="entry name" value="Asp/Orn_carbamoylTrfase"/>
</dbReference>
<dbReference type="SUPFAM" id="SSF53671">
    <property type="entry name" value="Aspartate/ornithine carbamoyltransferase"/>
    <property type="match status" value="1"/>
</dbReference>
<keyword evidence="11" id="KW-1185">Reference proteome</keyword>
<comment type="subcellular location">
    <subcellularLocation>
        <location evidence="7">Cytoplasm</location>
    </subcellularLocation>
</comment>
<evidence type="ECO:0000256" key="4">
    <source>
        <dbReference type="ARBA" id="ARBA00013007"/>
    </source>
</evidence>
<feature type="binding site" evidence="7">
    <location>
        <position position="118"/>
    </location>
    <ligand>
        <name>carbamoyl phosphate</name>
        <dbReference type="ChEBI" id="CHEBI:58228"/>
    </ligand>
</feature>
<feature type="binding site" evidence="7">
    <location>
        <position position="94"/>
    </location>
    <ligand>
        <name>carbamoyl phosphate</name>
        <dbReference type="ChEBI" id="CHEBI:58228"/>
    </ligand>
</feature>
<feature type="domain" description="Aspartate/ornithine carbamoyltransferase Asp/Orn-binding" evidence="8">
    <location>
        <begin position="165"/>
        <end position="314"/>
    </location>
</feature>
<dbReference type="RefSeq" id="WP_319806726.1">
    <property type="nucleotide sequence ID" value="NZ_CP107052.1"/>
</dbReference>
<feature type="domain" description="Aspartate/ornithine carbamoyltransferase carbamoyl-P binding" evidence="9">
    <location>
        <begin position="14"/>
        <end position="158"/>
    </location>
</feature>
<feature type="binding site" evidence="7">
    <location>
        <begin position="275"/>
        <end position="276"/>
    </location>
    <ligand>
        <name>carbamoyl phosphate</name>
        <dbReference type="ChEBI" id="CHEBI:58228"/>
    </ligand>
</feature>
<comment type="similarity">
    <text evidence="3 7">Belongs to the aspartate/ornithine carbamoyltransferase superfamily. OTCase family.</text>
</comment>
<dbReference type="PRINTS" id="PR00102">
    <property type="entry name" value="OTCASE"/>
</dbReference>
<evidence type="ECO:0000256" key="1">
    <source>
        <dbReference type="ARBA" id="ARBA00003822"/>
    </source>
</evidence>
<dbReference type="NCBIfam" id="TIGR00658">
    <property type="entry name" value="orni_carb_tr"/>
    <property type="match status" value="1"/>
</dbReference>
<evidence type="ECO:0000256" key="2">
    <source>
        <dbReference type="ARBA" id="ARBA00004975"/>
    </source>
</evidence>
<dbReference type="NCBIfam" id="NF001986">
    <property type="entry name" value="PRK00779.1"/>
    <property type="match status" value="1"/>
</dbReference>
<feature type="binding site" evidence="7">
    <location>
        <begin position="240"/>
        <end position="241"/>
    </location>
    <ligand>
        <name>L-ornithine</name>
        <dbReference type="ChEBI" id="CHEBI:46911"/>
    </ligand>
</feature>
<protein>
    <recommendedName>
        <fullName evidence="4 7">Ornithine carbamoyltransferase</fullName>
        <shortName evidence="7">OTCase</shortName>
        <ecNumber evidence="4 7">2.1.3.3</ecNumber>
    </recommendedName>
</protein>
<proteinExistence type="inferred from homology"/>
<dbReference type="Pfam" id="PF00185">
    <property type="entry name" value="OTCace"/>
    <property type="match status" value="1"/>
</dbReference>
<accession>A0ABY6GIJ0</accession>
<evidence type="ECO:0000259" key="8">
    <source>
        <dbReference type="Pfam" id="PF00185"/>
    </source>
</evidence>
<sequence>MNNLAPVREQTGIRHFIDLRDLDASTLRAIIDVGASVKRMQSRRKFPLHPKQPLAGRNLGLMLEKPSTRTRISFEVGMGQLGGRTLILSPADMQVGRGESLADTARVLSRFLDALVVRTGDVETLRELTRWSSIPVINGLTPNSHPVQILADIMTFEEHRGPVAGTKWAWVGDGNNVATSLIEGAVRFDFSLDLATPPSLAPRSEVLDWARREGGRIRLFHDPEDAVKNADCVVTDTWTSMSDTDSEERLEALRPFQVSKHLMSQAASGALFMHCLPAHVGEEVSSEVFESAASVVFDEAENRLHAQKGLLLWCLGGKDWASAGLAS</sequence>
<dbReference type="PANTHER" id="PTHR45753:SF3">
    <property type="entry name" value="ORNITHINE TRANSCARBAMYLASE, MITOCHONDRIAL"/>
    <property type="match status" value="1"/>
</dbReference>
<comment type="catalytic activity">
    <reaction evidence="6 7">
        <text>carbamoyl phosphate + L-ornithine = L-citrulline + phosphate + H(+)</text>
        <dbReference type="Rhea" id="RHEA:19513"/>
        <dbReference type="ChEBI" id="CHEBI:15378"/>
        <dbReference type="ChEBI" id="CHEBI:43474"/>
        <dbReference type="ChEBI" id="CHEBI:46911"/>
        <dbReference type="ChEBI" id="CHEBI:57743"/>
        <dbReference type="ChEBI" id="CHEBI:58228"/>
        <dbReference type="EC" id="2.1.3.3"/>
    </reaction>
</comment>
<comment type="function">
    <text evidence="1">Reversibly catalyzes the transfer of the carbamoyl group from carbamoyl phosphate (CP) to the N(epsilon) atom of ornithine (ORN) to produce L-citrulline.</text>
</comment>
<dbReference type="PRINTS" id="PR00100">
    <property type="entry name" value="AOTCASE"/>
</dbReference>
<evidence type="ECO:0000256" key="6">
    <source>
        <dbReference type="ARBA" id="ARBA00048772"/>
    </source>
</evidence>
<dbReference type="HAMAP" id="MF_01109">
    <property type="entry name" value="OTCase"/>
    <property type="match status" value="1"/>
</dbReference>
<reference evidence="10" key="1">
    <citation type="submission" date="2022-10" db="EMBL/GenBank/DDBJ databases">
        <title>Candidatus Kirkpatrella diaphorinas gen. nov., sp. nov., an uncultured endosymbiont identified in a population of Diaphorina citri from Hawaii.</title>
        <authorList>
            <person name="Henry E.M."/>
            <person name="Carlson C.R."/>
            <person name="Kuo Y.-W."/>
        </authorList>
    </citation>
    <scope>NUCLEOTIDE SEQUENCE</scope>
    <source>
        <strain evidence="10">CADCRV1</strain>
    </source>
</reference>
<evidence type="ECO:0000313" key="11">
    <source>
        <dbReference type="Proteomes" id="UP001163831"/>
    </source>
</evidence>
<evidence type="ECO:0000256" key="7">
    <source>
        <dbReference type="HAMAP-Rule" id="MF_01109"/>
    </source>
</evidence>
<evidence type="ECO:0000256" key="3">
    <source>
        <dbReference type="ARBA" id="ARBA00007805"/>
    </source>
</evidence>
<dbReference type="InterPro" id="IPR006131">
    <property type="entry name" value="Asp_carbamoyltransf_Asp/Orn-bd"/>
</dbReference>
<dbReference type="GO" id="GO:0004585">
    <property type="term" value="F:ornithine carbamoyltransferase activity"/>
    <property type="evidence" value="ECO:0007669"/>
    <property type="project" value="UniProtKB-EC"/>
</dbReference>
<organism evidence="10 11">
    <name type="scientific">Candidatus Kirkpatrickella diaphorinae</name>
    <dbReference type="NCBI Taxonomy" id="2984322"/>
    <lineage>
        <taxon>Bacteria</taxon>
        <taxon>Pseudomonadati</taxon>
        <taxon>Pseudomonadota</taxon>
        <taxon>Alphaproteobacteria</taxon>
        <taxon>Acetobacterales</taxon>
        <taxon>Acetobacteraceae</taxon>
        <taxon>Candidatus Kirkpatrickella</taxon>
    </lineage>
</organism>
<dbReference type="Pfam" id="PF02729">
    <property type="entry name" value="OTCace_N"/>
    <property type="match status" value="1"/>
</dbReference>
<name>A0ABY6GIJ0_9PROT</name>
<feature type="binding site" evidence="7">
    <location>
        <begin position="67"/>
        <end position="70"/>
    </location>
    <ligand>
        <name>carbamoyl phosphate</name>
        <dbReference type="ChEBI" id="CHEBI:58228"/>
    </ligand>
</feature>
<feature type="binding site" evidence="7">
    <location>
        <position position="176"/>
    </location>
    <ligand>
        <name>L-ornithine</name>
        <dbReference type="ChEBI" id="CHEBI:46911"/>
    </ligand>
</feature>
<evidence type="ECO:0000259" key="9">
    <source>
        <dbReference type="Pfam" id="PF02729"/>
    </source>
</evidence>
<dbReference type="EMBL" id="CP107052">
    <property type="protein sequence ID" value="UYH51132.1"/>
    <property type="molecule type" value="Genomic_DNA"/>
</dbReference>
<evidence type="ECO:0000256" key="5">
    <source>
        <dbReference type="ARBA" id="ARBA00022679"/>
    </source>
</evidence>
<dbReference type="InterPro" id="IPR024904">
    <property type="entry name" value="OTCase_ArgI"/>
</dbReference>
<keyword evidence="5 7" id="KW-0808">Transferase</keyword>